<comment type="caution">
    <text evidence="1">The sequence shown here is derived from an EMBL/GenBank/DDBJ whole genome shotgun (WGS) entry which is preliminary data.</text>
</comment>
<protein>
    <submittedName>
        <fullName evidence="1">Excisionase family DNA binding protein</fullName>
    </submittedName>
</protein>
<evidence type="ECO:0000313" key="1">
    <source>
        <dbReference type="EMBL" id="PSL53127.1"/>
    </source>
</evidence>
<organism evidence="1 2">
    <name type="scientific">Saccharothrix carnea</name>
    <dbReference type="NCBI Taxonomy" id="1280637"/>
    <lineage>
        <taxon>Bacteria</taxon>
        <taxon>Bacillati</taxon>
        <taxon>Actinomycetota</taxon>
        <taxon>Actinomycetes</taxon>
        <taxon>Pseudonocardiales</taxon>
        <taxon>Pseudonocardiaceae</taxon>
        <taxon>Saccharothrix</taxon>
    </lineage>
</organism>
<evidence type="ECO:0000313" key="2">
    <source>
        <dbReference type="Proteomes" id="UP000241118"/>
    </source>
</evidence>
<proteinExistence type="predicted"/>
<sequence length="246" mass="26809">MYVAGLSVGEAAQRLGVNPARVRVLLKEGGLTGQRIGSQWVVDADSVRRRLDVVAAARGRSLSRRAAWGAAALLDGQATPWLASSERSRLRARLGRHATEGVDVYRWWMRQRATSVRYRIARADIAELIADRAVVGSGISAATPYDLGLSFAEEAEIYVGGSEAARLVEEYFLVESERGNLVLHVEDSGEDWHRRTTRVVDGVPVVPRLVVAVDLLDSPDTRTSSAGAHLLRQLLDAMTNGRDARG</sequence>
<keyword evidence="2" id="KW-1185">Reference proteome</keyword>
<dbReference type="Proteomes" id="UP000241118">
    <property type="component" value="Unassembled WGS sequence"/>
</dbReference>
<reference evidence="1 2" key="1">
    <citation type="submission" date="2018-03" db="EMBL/GenBank/DDBJ databases">
        <title>Genomic Encyclopedia of Type Strains, Phase III (KMG-III): the genomes of soil and plant-associated and newly described type strains.</title>
        <authorList>
            <person name="Whitman W."/>
        </authorList>
    </citation>
    <scope>NUCLEOTIDE SEQUENCE [LARGE SCALE GENOMIC DNA]</scope>
    <source>
        <strain evidence="1 2">CGMCC 4.7097</strain>
    </source>
</reference>
<accession>A0A2P8I3T6</accession>
<dbReference type="AlphaFoldDB" id="A0A2P8I3T6"/>
<dbReference type="EMBL" id="PYAX01000010">
    <property type="protein sequence ID" value="PSL53127.1"/>
    <property type="molecule type" value="Genomic_DNA"/>
</dbReference>
<dbReference type="OrthoDB" id="4463966at2"/>
<gene>
    <name evidence="1" type="ORF">B0I31_110220</name>
</gene>
<name>A0A2P8I3T6_SACCR</name>